<proteinExistence type="predicted"/>
<organism evidence="1 2">
    <name type="scientific">Streptomyces musisoli</name>
    <dbReference type="NCBI Taxonomy" id="2802280"/>
    <lineage>
        <taxon>Bacteria</taxon>
        <taxon>Bacillati</taxon>
        <taxon>Actinomycetota</taxon>
        <taxon>Actinomycetes</taxon>
        <taxon>Kitasatosporales</taxon>
        <taxon>Streptomycetaceae</taxon>
        <taxon>Streptomyces</taxon>
    </lineage>
</organism>
<reference evidence="1 2" key="1">
    <citation type="submission" date="2021-01" db="EMBL/GenBank/DDBJ databases">
        <title>WGS of actinomycetes isolated from Thailand.</title>
        <authorList>
            <person name="Thawai C."/>
        </authorList>
    </citation>
    <scope>NUCLEOTIDE SEQUENCE [LARGE SCALE GENOMIC DNA]</scope>
    <source>
        <strain evidence="1 2">CH5-8</strain>
    </source>
</reference>
<name>A0ABS1P906_9ACTN</name>
<keyword evidence="2" id="KW-1185">Reference proteome</keyword>
<evidence type="ECO:0000313" key="1">
    <source>
        <dbReference type="EMBL" id="MBL1108808.1"/>
    </source>
</evidence>
<evidence type="ECO:0000313" key="2">
    <source>
        <dbReference type="Proteomes" id="UP000621386"/>
    </source>
</evidence>
<protein>
    <submittedName>
        <fullName evidence="1">Uncharacterized protein</fullName>
    </submittedName>
</protein>
<dbReference type="EMBL" id="JAERRH010000015">
    <property type="protein sequence ID" value="MBL1108808.1"/>
    <property type="molecule type" value="Genomic_DNA"/>
</dbReference>
<dbReference type="RefSeq" id="WP_201824159.1">
    <property type="nucleotide sequence ID" value="NZ_JAERRH010000015.1"/>
</dbReference>
<dbReference type="Proteomes" id="UP000621386">
    <property type="component" value="Unassembled WGS sequence"/>
</dbReference>
<sequence>MPFEILSDVTTTQNQWRFCVNCQGLFWNPEQLPDGTPRPNSGWGGCPGGHFNGAGHVAAGWEFYLPARP</sequence>
<accession>A0ABS1P906</accession>
<gene>
    <name evidence="1" type="ORF">JK361_30205</name>
</gene>
<comment type="caution">
    <text evidence="1">The sequence shown here is derived from an EMBL/GenBank/DDBJ whole genome shotgun (WGS) entry which is preliminary data.</text>
</comment>